<dbReference type="InterPro" id="IPR036770">
    <property type="entry name" value="Ankyrin_rpt-contain_sf"/>
</dbReference>
<feature type="region of interest" description="Disordered" evidence="1">
    <location>
        <begin position="105"/>
        <end position="129"/>
    </location>
</feature>
<name>A0A7X3K4N7_9HYPH</name>
<dbReference type="AlphaFoldDB" id="A0A7X3K4N7"/>
<evidence type="ECO:0000313" key="2">
    <source>
        <dbReference type="EMBL" id="MVS99799.1"/>
    </source>
</evidence>
<keyword evidence="3" id="KW-1185">Reference proteome</keyword>
<dbReference type="Pfam" id="PF12796">
    <property type="entry name" value="Ank_2"/>
    <property type="match status" value="1"/>
</dbReference>
<dbReference type="Gene3D" id="1.25.40.20">
    <property type="entry name" value="Ankyrin repeat-containing domain"/>
    <property type="match status" value="1"/>
</dbReference>
<protein>
    <recommendedName>
        <fullName evidence="4">Ankyrin repeat domain-containing protein</fullName>
    </recommendedName>
</protein>
<accession>A0A7X3K4N7</accession>
<proteinExistence type="predicted"/>
<dbReference type="InterPro" id="IPR002110">
    <property type="entry name" value="Ankyrin_rpt"/>
</dbReference>
<dbReference type="SUPFAM" id="SSF48403">
    <property type="entry name" value="Ankyrin repeat"/>
    <property type="match status" value="1"/>
</dbReference>
<evidence type="ECO:0000256" key="1">
    <source>
        <dbReference type="SAM" id="MobiDB-lite"/>
    </source>
</evidence>
<evidence type="ECO:0000313" key="3">
    <source>
        <dbReference type="Proteomes" id="UP000438106"/>
    </source>
</evidence>
<dbReference type="Proteomes" id="UP000438106">
    <property type="component" value="Unassembled WGS sequence"/>
</dbReference>
<organism evidence="2 3">
    <name type="scientific">Devosia marina</name>
    <dbReference type="NCBI Taxonomy" id="2683198"/>
    <lineage>
        <taxon>Bacteria</taxon>
        <taxon>Pseudomonadati</taxon>
        <taxon>Pseudomonadota</taxon>
        <taxon>Alphaproteobacteria</taxon>
        <taxon>Hyphomicrobiales</taxon>
        <taxon>Devosiaceae</taxon>
        <taxon>Devosia</taxon>
    </lineage>
</organism>
<sequence>MSDETEARRTPLPPAFIEAVRTGNVGAVKRMIADGYRDFDHPEPETGLSAVHYAAARNAVAILKLMIAAGPCDFTRKDRQGRTPATLAVEVADNPVLGRYLYDQQYRQNPHAQPAGDAASITRKDRRAR</sequence>
<comment type="caution">
    <text evidence="2">The sequence shown here is derived from an EMBL/GenBank/DDBJ whole genome shotgun (WGS) entry which is preliminary data.</text>
</comment>
<gene>
    <name evidence="2" type="ORF">GO014_12270</name>
</gene>
<dbReference type="EMBL" id="WQRF01000003">
    <property type="protein sequence ID" value="MVS99799.1"/>
    <property type="molecule type" value="Genomic_DNA"/>
</dbReference>
<reference evidence="2 3" key="1">
    <citation type="submission" date="2019-12" db="EMBL/GenBank/DDBJ databases">
        <title>Devosia maris sp. nov., isolated from the deep seawater.</title>
        <authorList>
            <person name="Liu Y."/>
        </authorList>
    </citation>
    <scope>NUCLEOTIDE SEQUENCE [LARGE SCALE GENOMIC DNA]</scope>
    <source>
        <strain evidence="2 3">L53-10-65</strain>
    </source>
</reference>
<evidence type="ECO:0008006" key="4">
    <source>
        <dbReference type="Google" id="ProtNLM"/>
    </source>
</evidence>
<dbReference type="RefSeq" id="WP_157290603.1">
    <property type="nucleotide sequence ID" value="NZ_WQRF01000003.1"/>
</dbReference>